<dbReference type="Gene3D" id="3.40.630.30">
    <property type="match status" value="1"/>
</dbReference>
<name>A0A6I4T1K0_9SPHN</name>
<dbReference type="InterPro" id="IPR016181">
    <property type="entry name" value="Acyl_CoA_acyltransferase"/>
</dbReference>
<accession>A0A6I4T1K0</accession>
<dbReference type="SUPFAM" id="SSF55729">
    <property type="entry name" value="Acyl-CoA N-acyltransferases (Nat)"/>
    <property type="match status" value="1"/>
</dbReference>
<dbReference type="GO" id="GO:0016747">
    <property type="term" value="F:acyltransferase activity, transferring groups other than amino-acyl groups"/>
    <property type="evidence" value="ECO:0007669"/>
    <property type="project" value="InterPro"/>
</dbReference>
<sequence length="188" mass="21288">MAETVVETERLILRRWRDSDLGEWLQHLNTPEVRAHLGGIDTPEKVAEKFARLKARWDEKGFSFLAVERRENGKFLGACGLGQIETECAPDELRGSVEIGWQFRADSWGQGYASEAAQAMLRLGFERFGLPVIYSQTSENNRGSWGLMERLGMERLAHLDYEDPAYPAAENPTKVYGLQRAAWQAVNA</sequence>
<proteinExistence type="predicted"/>
<gene>
    <name evidence="2" type="ORF">GRI89_13335</name>
</gene>
<dbReference type="InterPro" id="IPR051531">
    <property type="entry name" value="N-acetyltransferase"/>
</dbReference>
<comment type="caution">
    <text evidence="2">The sequence shown here is derived from an EMBL/GenBank/DDBJ whole genome shotgun (WGS) entry which is preliminary data.</text>
</comment>
<feature type="domain" description="N-acetyltransferase" evidence="1">
    <location>
        <begin position="11"/>
        <end position="173"/>
    </location>
</feature>
<dbReference type="PANTHER" id="PTHR43792">
    <property type="entry name" value="GNAT FAMILY, PUTATIVE (AFU_ORTHOLOGUE AFUA_3G00765)-RELATED-RELATED"/>
    <property type="match status" value="1"/>
</dbReference>
<organism evidence="2 3">
    <name type="scientific">Croceibacterium salegens</name>
    <dbReference type="NCBI Taxonomy" id="1737568"/>
    <lineage>
        <taxon>Bacteria</taxon>
        <taxon>Pseudomonadati</taxon>
        <taxon>Pseudomonadota</taxon>
        <taxon>Alphaproteobacteria</taxon>
        <taxon>Sphingomonadales</taxon>
        <taxon>Erythrobacteraceae</taxon>
        <taxon>Croceibacterium</taxon>
    </lineage>
</organism>
<dbReference type="InterPro" id="IPR000182">
    <property type="entry name" value="GNAT_dom"/>
</dbReference>
<protein>
    <submittedName>
        <fullName evidence="2">GNAT family N-acetyltransferase</fullName>
    </submittedName>
</protein>
<dbReference type="Proteomes" id="UP000433652">
    <property type="component" value="Unassembled WGS sequence"/>
</dbReference>
<keyword evidence="2" id="KW-0808">Transferase</keyword>
<dbReference type="PANTHER" id="PTHR43792:SF1">
    <property type="entry name" value="N-ACETYLTRANSFERASE DOMAIN-CONTAINING PROTEIN"/>
    <property type="match status" value="1"/>
</dbReference>
<dbReference type="Pfam" id="PF13302">
    <property type="entry name" value="Acetyltransf_3"/>
    <property type="match status" value="1"/>
</dbReference>
<dbReference type="PROSITE" id="PS51186">
    <property type="entry name" value="GNAT"/>
    <property type="match status" value="1"/>
</dbReference>
<evidence type="ECO:0000313" key="3">
    <source>
        <dbReference type="Proteomes" id="UP000433652"/>
    </source>
</evidence>
<evidence type="ECO:0000313" key="2">
    <source>
        <dbReference type="EMBL" id="MXO60522.1"/>
    </source>
</evidence>
<dbReference type="EMBL" id="WTYM01000052">
    <property type="protein sequence ID" value="MXO60522.1"/>
    <property type="molecule type" value="Genomic_DNA"/>
</dbReference>
<evidence type="ECO:0000259" key="1">
    <source>
        <dbReference type="PROSITE" id="PS51186"/>
    </source>
</evidence>
<reference evidence="2 3" key="1">
    <citation type="submission" date="2019-12" db="EMBL/GenBank/DDBJ databases">
        <title>Genomic-based taxomic classification of the family Erythrobacteraceae.</title>
        <authorList>
            <person name="Xu L."/>
        </authorList>
    </citation>
    <scope>NUCLEOTIDE SEQUENCE [LARGE SCALE GENOMIC DNA]</scope>
    <source>
        <strain evidence="2 3">MCCC 1K01500</strain>
    </source>
</reference>
<dbReference type="OrthoDB" id="6293260at2"/>
<dbReference type="RefSeq" id="WP_159796509.1">
    <property type="nucleotide sequence ID" value="NZ_WTYM01000052.1"/>
</dbReference>
<keyword evidence="3" id="KW-1185">Reference proteome</keyword>
<dbReference type="AlphaFoldDB" id="A0A6I4T1K0"/>